<name>A0A3Q0DLC8_CARSF</name>
<dbReference type="GO" id="GO:0002223">
    <property type="term" value="P:stimulatory C-type lectin receptor signaling pathway"/>
    <property type="evidence" value="ECO:0007669"/>
    <property type="project" value="TreeGrafter"/>
</dbReference>
<dbReference type="PANTHER" id="PTHR22800:SF247">
    <property type="entry name" value="NKG2-C TYPE II INTEGRAL MEMBRANE PROTEIN"/>
    <property type="match status" value="1"/>
</dbReference>
<dbReference type="GO" id="GO:0045954">
    <property type="term" value="P:positive regulation of natural killer cell mediated cytotoxicity"/>
    <property type="evidence" value="ECO:0007669"/>
    <property type="project" value="TreeGrafter"/>
</dbReference>
<keyword evidence="3 6" id="KW-1133">Transmembrane helix</keyword>
<dbReference type="SUPFAM" id="SSF56436">
    <property type="entry name" value="C-type lectin-like"/>
    <property type="match status" value="1"/>
</dbReference>
<dbReference type="Proteomes" id="UP000189704">
    <property type="component" value="Unplaced"/>
</dbReference>
<dbReference type="AlphaFoldDB" id="A0A3Q0DLC8"/>
<evidence type="ECO:0000313" key="7">
    <source>
        <dbReference type="Proteomes" id="UP000189704"/>
    </source>
</evidence>
<evidence type="ECO:0000256" key="2">
    <source>
        <dbReference type="ARBA" id="ARBA00022692"/>
    </source>
</evidence>
<evidence type="ECO:0000256" key="1">
    <source>
        <dbReference type="ARBA" id="ARBA00004167"/>
    </source>
</evidence>
<proteinExistence type="predicted"/>
<dbReference type="GeneID" id="103276452"/>
<reference evidence="8" key="1">
    <citation type="submission" date="2025-08" db="UniProtKB">
        <authorList>
            <consortium name="RefSeq"/>
        </authorList>
    </citation>
    <scope>IDENTIFICATION</scope>
</reference>
<dbReference type="PANTHER" id="PTHR22800">
    <property type="entry name" value="C-TYPE LECTIN PROTEINS"/>
    <property type="match status" value="1"/>
</dbReference>
<feature type="region of interest" description="Disordered" evidence="5">
    <location>
        <begin position="1"/>
        <end position="27"/>
    </location>
</feature>
<dbReference type="InterPro" id="IPR016187">
    <property type="entry name" value="CTDL_fold"/>
</dbReference>
<dbReference type="RefSeq" id="XP_021562573.1">
    <property type="nucleotide sequence ID" value="XM_021706898.1"/>
</dbReference>
<protein>
    <submittedName>
        <fullName evidence="8">NKG2-F type II integral membrane protein-like</fullName>
    </submittedName>
</protein>
<dbReference type="Gene3D" id="1.10.287.770">
    <property type="entry name" value="YojJ-like"/>
    <property type="match status" value="1"/>
</dbReference>
<gene>
    <name evidence="8" type="primary">LOC103276452</name>
</gene>
<evidence type="ECO:0000256" key="4">
    <source>
        <dbReference type="ARBA" id="ARBA00023136"/>
    </source>
</evidence>
<keyword evidence="7" id="KW-1185">Reference proteome</keyword>
<sequence length="185" mass="20634">MKKQRETYSELNLAKDPKRQQRKPRATECSVSETKQEITQMELNLQNASLVVQENDMTCHNKDLLSPPKFTAEILGIICIVLMASVIKTIVLICSYNCRLCPEEWCTYSKSCYYIGKEIKTWNEKIFVGGGGCTGDLAAQSSVEGGAPVADEGIELLVIWSQRVTEDWLHLLSACSPQPSVARTT</sequence>
<feature type="compositionally biased region" description="Basic and acidic residues" evidence="5">
    <location>
        <begin position="1"/>
        <end position="19"/>
    </location>
</feature>
<dbReference type="OrthoDB" id="10059571at2759"/>
<keyword evidence="2 6" id="KW-0812">Transmembrane</keyword>
<dbReference type="InterPro" id="IPR050919">
    <property type="entry name" value="NKG2/CD94_NK_receptors"/>
</dbReference>
<accession>A0A3Q0DLC8</accession>
<evidence type="ECO:0000256" key="3">
    <source>
        <dbReference type="ARBA" id="ARBA00022989"/>
    </source>
</evidence>
<comment type="subcellular location">
    <subcellularLocation>
        <location evidence="1">Membrane</location>
        <topology evidence="1">Single-pass membrane protein</topology>
    </subcellularLocation>
</comment>
<evidence type="ECO:0000256" key="5">
    <source>
        <dbReference type="SAM" id="MobiDB-lite"/>
    </source>
</evidence>
<organism evidence="7 8">
    <name type="scientific">Carlito syrichta</name>
    <name type="common">Philippine tarsier</name>
    <name type="synonym">Tarsius syrichta</name>
    <dbReference type="NCBI Taxonomy" id="1868482"/>
    <lineage>
        <taxon>Eukaryota</taxon>
        <taxon>Metazoa</taxon>
        <taxon>Chordata</taxon>
        <taxon>Craniata</taxon>
        <taxon>Vertebrata</taxon>
        <taxon>Euteleostomi</taxon>
        <taxon>Mammalia</taxon>
        <taxon>Eutheria</taxon>
        <taxon>Euarchontoglires</taxon>
        <taxon>Primates</taxon>
        <taxon>Haplorrhini</taxon>
        <taxon>Tarsiiformes</taxon>
        <taxon>Tarsiidae</taxon>
        <taxon>Carlito</taxon>
    </lineage>
</organism>
<evidence type="ECO:0000313" key="8">
    <source>
        <dbReference type="RefSeq" id="XP_021562573.1"/>
    </source>
</evidence>
<dbReference type="KEGG" id="csyr:103276452"/>
<evidence type="ECO:0000256" key="6">
    <source>
        <dbReference type="SAM" id="Phobius"/>
    </source>
</evidence>
<keyword evidence="4 6" id="KW-0472">Membrane</keyword>
<dbReference type="GO" id="GO:0016020">
    <property type="term" value="C:membrane"/>
    <property type="evidence" value="ECO:0007669"/>
    <property type="project" value="UniProtKB-SubCell"/>
</dbReference>
<feature type="transmembrane region" description="Helical" evidence="6">
    <location>
        <begin position="70"/>
        <end position="93"/>
    </location>
</feature>